<dbReference type="GO" id="GO:0005524">
    <property type="term" value="F:ATP binding"/>
    <property type="evidence" value="ECO:0007669"/>
    <property type="project" value="UniProtKB-UniRule"/>
</dbReference>
<feature type="transmembrane region" description="Helical" evidence="11">
    <location>
        <begin position="338"/>
        <end position="359"/>
    </location>
</feature>
<dbReference type="InterPro" id="IPR008271">
    <property type="entry name" value="Ser/Thr_kinase_AS"/>
</dbReference>
<dbReference type="Proteomes" id="UP000276888">
    <property type="component" value="Chromosome"/>
</dbReference>
<reference evidence="14 15" key="1">
    <citation type="submission" date="2018-08" db="EMBL/GenBank/DDBJ databases">
        <title>Microbacterium lemovicicum sp. nov., a bacterium isolated from a natural uranium-rich soil.</title>
        <authorList>
            <person name="ORTET P."/>
        </authorList>
    </citation>
    <scope>NUCLEOTIDE SEQUENCE [LARGE SCALE GENOMIC DNA]</scope>
    <source>
        <strain evidence="14 15">Viu22</strain>
    </source>
</reference>
<evidence type="ECO:0000256" key="4">
    <source>
        <dbReference type="ARBA" id="ARBA00022737"/>
    </source>
</evidence>
<evidence type="ECO:0000256" key="3">
    <source>
        <dbReference type="ARBA" id="ARBA00022679"/>
    </source>
</evidence>
<dbReference type="PROSITE" id="PS00107">
    <property type="entry name" value="PROTEIN_KINASE_ATP"/>
    <property type="match status" value="1"/>
</dbReference>
<dbReference type="SUPFAM" id="SSF56112">
    <property type="entry name" value="Protein kinase-like (PK-like)"/>
    <property type="match status" value="1"/>
</dbReference>
<dbReference type="Pfam" id="PF00069">
    <property type="entry name" value="Pkinase"/>
    <property type="match status" value="1"/>
</dbReference>
<feature type="domain" description="PASTA" evidence="13">
    <location>
        <begin position="370"/>
        <end position="434"/>
    </location>
</feature>
<keyword evidence="4" id="KW-0677">Repeat</keyword>
<keyword evidence="6 14" id="KW-0418">Kinase</keyword>
<evidence type="ECO:0000256" key="9">
    <source>
        <dbReference type="ARBA" id="ARBA00048679"/>
    </source>
</evidence>
<organism evidence="14 15">
    <name type="scientific">Microbacterium lemovicicum</name>
    <dbReference type="NCBI Taxonomy" id="1072463"/>
    <lineage>
        <taxon>Bacteria</taxon>
        <taxon>Bacillati</taxon>
        <taxon>Actinomycetota</taxon>
        <taxon>Actinomycetes</taxon>
        <taxon>Micrococcales</taxon>
        <taxon>Microbacteriaceae</taxon>
        <taxon>Microbacterium</taxon>
    </lineage>
</organism>
<dbReference type="SMART" id="SM00740">
    <property type="entry name" value="PASTA"/>
    <property type="match status" value="3"/>
</dbReference>
<name>A0A3Q9IWV1_9MICO</name>
<keyword evidence="15" id="KW-1185">Reference proteome</keyword>
<dbReference type="NCBIfam" id="NF033483">
    <property type="entry name" value="PknB_PASTA_kin"/>
    <property type="match status" value="1"/>
</dbReference>
<keyword evidence="11" id="KW-0812">Transmembrane</keyword>
<evidence type="ECO:0000313" key="14">
    <source>
        <dbReference type="EMBL" id="AZS35428.1"/>
    </source>
</evidence>
<keyword evidence="11" id="KW-1133">Transmembrane helix</keyword>
<evidence type="ECO:0000256" key="6">
    <source>
        <dbReference type="ARBA" id="ARBA00022777"/>
    </source>
</evidence>
<comment type="catalytic activity">
    <reaction evidence="8">
        <text>L-threonyl-[protein] + ATP = O-phospho-L-threonyl-[protein] + ADP + H(+)</text>
        <dbReference type="Rhea" id="RHEA:46608"/>
        <dbReference type="Rhea" id="RHEA-COMP:11060"/>
        <dbReference type="Rhea" id="RHEA-COMP:11605"/>
        <dbReference type="ChEBI" id="CHEBI:15378"/>
        <dbReference type="ChEBI" id="CHEBI:30013"/>
        <dbReference type="ChEBI" id="CHEBI:30616"/>
        <dbReference type="ChEBI" id="CHEBI:61977"/>
        <dbReference type="ChEBI" id="CHEBI:456216"/>
        <dbReference type="EC" id="2.7.11.1"/>
    </reaction>
</comment>
<protein>
    <recommendedName>
        <fullName evidence="1">non-specific serine/threonine protein kinase</fullName>
        <ecNumber evidence="1">2.7.11.1</ecNumber>
    </recommendedName>
</protein>
<dbReference type="EC" id="2.7.11.1" evidence="1"/>
<dbReference type="CDD" id="cd06577">
    <property type="entry name" value="PASTA_pknB"/>
    <property type="match status" value="3"/>
</dbReference>
<dbReference type="GO" id="GO:0106310">
    <property type="term" value="F:protein serine kinase activity"/>
    <property type="evidence" value="ECO:0007669"/>
    <property type="project" value="RHEA"/>
</dbReference>
<comment type="catalytic activity">
    <reaction evidence="9">
        <text>L-seryl-[protein] + ATP = O-phospho-L-seryl-[protein] + ADP + H(+)</text>
        <dbReference type="Rhea" id="RHEA:17989"/>
        <dbReference type="Rhea" id="RHEA-COMP:9863"/>
        <dbReference type="Rhea" id="RHEA-COMP:11604"/>
        <dbReference type="ChEBI" id="CHEBI:15378"/>
        <dbReference type="ChEBI" id="CHEBI:29999"/>
        <dbReference type="ChEBI" id="CHEBI:30616"/>
        <dbReference type="ChEBI" id="CHEBI:83421"/>
        <dbReference type="ChEBI" id="CHEBI:456216"/>
        <dbReference type="EC" id="2.7.11.1"/>
    </reaction>
</comment>
<evidence type="ECO:0000256" key="11">
    <source>
        <dbReference type="SAM" id="Phobius"/>
    </source>
</evidence>
<evidence type="ECO:0000256" key="10">
    <source>
        <dbReference type="PROSITE-ProRule" id="PRU10141"/>
    </source>
</evidence>
<dbReference type="FunFam" id="1.10.510.10:FF:000021">
    <property type="entry name" value="Serine/threonine protein kinase"/>
    <property type="match status" value="1"/>
</dbReference>
<dbReference type="PANTHER" id="PTHR43289:SF6">
    <property type="entry name" value="SERINE_THREONINE-PROTEIN KINASE NEKL-3"/>
    <property type="match status" value="1"/>
</dbReference>
<feature type="domain" description="Protein kinase" evidence="12">
    <location>
        <begin position="17"/>
        <end position="287"/>
    </location>
</feature>
<dbReference type="PROSITE" id="PS51178">
    <property type="entry name" value="PASTA"/>
    <property type="match status" value="2"/>
</dbReference>
<evidence type="ECO:0000259" key="12">
    <source>
        <dbReference type="PROSITE" id="PS50011"/>
    </source>
</evidence>
<keyword evidence="2" id="KW-0723">Serine/threonine-protein kinase</keyword>
<evidence type="ECO:0000256" key="1">
    <source>
        <dbReference type="ARBA" id="ARBA00012513"/>
    </source>
</evidence>
<proteinExistence type="predicted"/>
<gene>
    <name evidence="14" type="primary">pknB</name>
    <name evidence="14" type="ORF">CVS47_00019</name>
</gene>
<dbReference type="Gene3D" id="1.10.510.10">
    <property type="entry name" value="Transferase(Phosphotransferase) domain 1"/>
    <property type="match status" value="1"/>
</dbReference>
<feature type="binding site" evidence="10">
    <location>
        <position position="46"/>
    </location>
    <ligand>
        <name>ATP</name>
        <dbReference type="ChEBI" id="CHEBI:30616"/>
    </ligand>
</feature>
<dbReference type="RefSeq" id="WP_206502682.1">
    <property type="nucleotide sequence ID" value="NZ_CP031423.1"/>
</dbReference>
<accession>A0A3Q9IWV1</accession>
<dbReference type="InterPro" id="IPR011009">
    <property type="entry name" value="Kinase-like_dom_sf"/>
</dbReference>
<dbReference type="GO" id="GO:0004674">
    <property type="term" value="F:protein serine/threonine kinase activity"/>
    <property type="evidence" value="ECO:0007669"/>
    <property type="project" value="UniProtKB-KW"/>
</dbReference>
<feature type="domain" description="PASTA" evidence="13">
    <location>
        <begin position="435"/>
        <end position="502"/>
    </location>
</feature>
<dbReference type="CDD" id="cd14014">
    <property type="entry name" value="STKc_PknB_like"/>
    <property type="match status" value="1"/>
</dbReference>
<keyword evidence="11" id="KW-0472">Membrane</keyword>
<dbReference type="KEGG" id="mlv:CVS47_00019"/>
<dbReference type="GO" id="GO:0045717">
    <property type="term" value="P:negative regulation of fatty acid biosynthetic process"/>
    <property type="evidence" value="ECO:0007669"/>
    <property type="project" value="UniProtKB-ARBA"/>
</dbReference>
<dbReference type="InterPro" id="IPR000719">
    <property type="entry name" value="Prot_kinase_dom"/>
</dbReference>
<dbReference type="Pfam" id="PF03793">
    <property type="entry name" value="PASTA"/>
    <property type="match status" value="3"/>
</dbReference>
<dbReference type="Gene3D" id="3.30.10.20">
    <property type="match status" value="3"/>
</dbReference>
<keyword evidence="5 10" id="KW-0547">Nucleotide-binding</keyword>
<evidence type="ECO:0000256" key="2">
    <source>
        <dbReference type="ARBA" id="ARBA00022527"/>
    </source>
</evidence>
<dbReference type="FunFam" id="3.30.200.20:FF:000035">
    <property type="entry name" value="Serine/threonine protein kinase Stk1"/>
    <property type="match status" value="1"/>
</dbReference>
<dbReference type="EMBL" id="CP031423">
    <property type="protein sequence ID" value="AZS35428.1"/>
    <property type="molecule type" value="Genomic_DNA"/>
</dbReference>
<dbReference type="SMART" id="SM00220">
    <property type="entry name" value="S_TKc"/>
    <property type="match status" value="1"/>
</dbReference>
<evidence type="ECO:0000256" key="8">
    <source>
        <dbReference type="ARBA" id="ARBA00047899"/>
    </source>
</evidence>
<dbReference type="InterPro" id="IPR005543">
    <property type="entry name" value="PASTA_dom"/>
</dbReference>
<dbReference type="PANTHER" id="PTHR43289">
    <property type="entry name" value="MITOGEN-ACTIVATED PROTEIN KINASE KINASE KINASE 20-RELATED"/>
    <property type="match status" value="1"/>
</dbReference>
<sequence>MQGETVTAEPRVLSGRYRVDEVIGRGGMATVYRGYDLTLGRQVAIKILKHDLANDNSFRTRFRLEAQAASRMAHPTIVRVYDAGEDSEVGPDGIARPIPYIVMELVHGRLLKDIISAGPVPVDDTVRYVDGILEALEYSHRAGVVHRDIKPGNVMVTDAGQVKVMDFGIARAVSDSSSTVAETTAIIGTAAYFSPEQAKGEPVDARADLYSTGVVLYELLAGRPPFRGESPVAVAYQHVSEAPVSPSELVSTVSRGLDAVALRALAKDPFQRYQDAATFREALDATIDGRVPSKRQLGALTSELYGPNPRQAAETARSLRQLSTDTTMKRTQTGPPVAWIWAGVAILAVLLVSVLFWVVTIRPAGGVPANARIVPDVSGMTFERASEALADEDLLAFRDDQPDADVPAGNVISTDPVAGSSLSPQQEVRVLVSRGRETSVIPTIIGLSQDAAKGALENSGLVLGAITPRNDPDTAAGTVLTADQQAGTEVAKGTVVNLVVATGRVVLPDVTGYTLDAAKRQLESPELGLTVEVAEDPNCKGSAEAPIVATQSIAPGEAPIRSTITLTSCVGA</sequence>
<keyword evidence="3 14" id="KW-0808">Transferase</keyword>
<dbReference type="AlphaFoldDB" id="A0A3Q9IWV1"/>
<evidence type="ECO:0000256" key="5">
    <source>
        <dbReference type="ARBA" id="ARBA00022741"/>
    </source>
</evidence>
<keyword evidence="7 10" id="KW-0067">ATP-binding</keyword>
<dbReference type="InterPro" id="IPR017441">
    <property type="entry name" value="Protein_kinase_ATP_BS"/>
</dbReference>
<dbReference type="PROSITE" id="PS50011">
    <property type="entry name" value="PROTEIN_KINASE_DOM"/>
    <property type="match status" value="1"/>
</dbReference>
<dbReference type="Gene3D" id="3.30.200.20">
    <property type="entry name" value="Phosphorylase Kinase, domain 1"/>
    <property type="match status" value="1"/>
</dbReference>
<dbReference type="PROSITE" id="PS00108">
    <property type="entry name" value="PROTEIN_KINASE_ST"/>
    <property type="match status" value="1"/>
</dbReference>
<evidence type="ECO:0000256" key="7">
    <source>
        <dbReference type="ARBA" id="ARBA00022840"/>
    </source>
</evidence>
<evidence type="ECO:0000313" key="15">
    <source>
        <dbReference type="Proteomes" id="UP000276888"/>
    </source>
</evidence>
<evidence type="ECO:0000259" key="13">
    <source>
        <dbReference type="PROSITE" id="PS51178"/>
    </source>
</evidence>